<dbReference type="EMBL" id="JARYMX010000005">
    <property type="protein sequence ID" value="KAJ9550039.1"/>
    <property type="molecule type" value="Genomic_DNA"/>
</dbReference>
<dbReference type="PANTHER" id="PTHR43329">
    <property type="entry name" value="EPOXIDE HYDROLASE"/>
    <property type="match status" value="1"/>
</dbReference>
<feature type="domain" description="AB hydrolase-1" evidence="8">
    <location>
        <begin position="287"/>
        <end position="393"/>
    </location>
</feature>
<comment type="catalytic activity">
    <reaction evidence="5">
        <text>an epoxide + H2O = an ethanediol</text>
        <dbReference type="Rhea" id="RHEA:19037"/>
        <dbReference type="ChEBI" id="CHEBI:15377"/>
        <dbReference type="ChEBI" id="CHEBI:32955"/>
        <dbReference type="ChEBI" id="CHEBI:140594"/>
        <dbReference type="EC" id="3.3.2.10"/>
    </reaction>
    <physiologicalReaction direction="left-to-right" evidence="5">
        <dbReference type="Rhea" id="RHEA:19038"/>
    </physiologicalReaction>
</comment>
<dbReference type="AlphaFoldDB" id="A0AA38WHE2"/>
<organism evidence="9 10">
    <name type="scientific">Centaurea solstitialis</name>
    <name type="common">yellow star-thistle</name>
    <dbReference type="NCBI Taxonomy" id="347529"/>
    <lineage>
        <taxon>Eukaryota</taxon>
        <taxon>Viridiplantae</taxon>
        <taxon>Streptophyta</taxon>
        <taxon>Embryophyta</taxon>
        <taxon>Tracheophyta</taxon>
        <taxon>Spermatophyta</taxon>
        <taxon>Magnoliopsida</taxon>
        <taxon>eudicotyledons</taxon>
        <taxon>Gunneridae</taxon>
        <taxon>Pentapetalae</taxon>
        <taxon>asterids</taxon>
        <taxon>campanulids</taxon>
        <taxon>Asterales</taxon>
        <taxon>Asteraceae</taxon>
        <taxon>Carduoideae</taxon>
        <taxon>Cardueae</taxon>
        <taxon>Centaureinae</taxon>
        <taxon>Centaurea</taxon>
    </lineage>
</organism>
<evidence type="ECO:0000313" key="9">
    <source>
        <dbReference type="EMBL" id="KAJ9550039.1"/>
    </source>
</evidence>
<evidence type="ECO:0000256" key="4">
    <source>
        <dbReference type="ARBA" id="ARBA00038334"/>
    </source>
</evidence>
<evidence type="ECO:0000256" key="6">
    <source>
        <dbReference type="ARBA" id="ARBA00058358"/>
    </source>
</evidence>
<evidence type="ECO:0000256" key="5">
    <source>
        <dbReference type="ARBA" id="ARBA00051067"/>
    </source>
</evidence>
<dbReference type="PRINTS" id="PR00412">
    <property type="entry name" value="EPOXHYDRLASE"/>
</dbReference>
<dbReference type="Gene3D" id="3.40.50.1820">
    <property type="entry name" value="alpha/beta hydrolase"/>
    <property type="match status" value="2"/>
</dbReference>
<reference evidence="9" key="1">
    <citation type="submission" date="2023-03" db="EMBL/GenBank/DDBJ databases">
        <title>Chromosome-scale reference genome and RAD-based genetic map of yellow starthistle (Centaurea solstitialis) reveal putative structural variation and QTLs associated with invader traits.</title>
        <authorList>
            <person name="Reatini B."/>
            <person name="Cang F.A."/>
            <person name="Jiang Q."/>
            <person name="Mckibben M.T.W."/>
            <person name="Barker M.S."/>
            <person name="Rieseberg L.H."/>
            <person name="Dlugosch K.M."/>
        </authorList>
    </citation>
    <scope>NUCLEOTIDE SEQUENCE</scope>
    <source>
        <strain evidence="9">CAN-66</strain>
        <tissue evidence="9">Leaf</tissue>
    </source>
</reference>
<feature type="domain" description="AB hydrolase-1" evidence="8">
    <location>
        <begin position="59"/>
        <end position="164"/>
    </location>
</feature>
<protein>
    <recommendedName>
        <fullName evidence="2">soluble epoxide hydrolase</fullName>
        <ecNumber evidence="2">3.3.2.10</ecNumber>
    </recommendedName>
</protein>
<evidence type="ECO:0000259" key="8">
    <source>
        <dbReference type="Pfam" id="PF00561"/>
    </source>
</evidence>
<evidence type="ECO:0000313" key="10">
    <source>
        <dbReference type="Proteomes" id="UP001172457"/>
    </source>
</evidence>
<dbReference type="GO" id="GO:0004301">
    <property type="term" value="F:epoxide hydrolase activity"/>
    <property type="evidence" value="ECO:0007669"/>
    <property type="project" value="UniProtKB-EC"/>
</dbReference>
<dbReference type="Proteomes" id="UP001172457">
    <property type="component" value="Chromosome 5"/>
</dbReference>
<dbReference type="Pfam" id="PF00561">
    <property type="entry name" value="Abhydrolase_1"/>
    <property type="match status" value="2"/>
</dbReference>
<comment type="similarity">
    <text evidence="4">Belongs to the AB hydrolase superfamily. Epoxide hydrolase family.</text>
</comment>
<accession>A0AA38WHE2</accession>
<dbReference type="InterPro" id="IPR029058">
    <property type="entry name" value="AB_hydrolase_fold"/>
</dbReference>
<evidence type="ECO:0000256" key="3">
    <source>
        <dbReference type="ARBA" id="ARBA00022801"/>
    </source>
</evidence>
<evidence type="ECO:0000256" key="7">
    <source>
        <dbReference type="ARBA" id="ARBA00093212"/>
    </source>
</evidence>
<dbReference type="InterPro" id="IPR000073">
    <property type="entry name" value="AB_hydrolase_1"/>
</dbReference>
<comment type="catalytic activity">
    <reaction evidence="7">
        <text>(24S)-24,25-epoxycucurbitadienol + H2O = (24R)-24,25-dihydroxycucurbitadienol</text>
        <dbReference type="Rhea" id="RHEA:81855"/>
        <dbReference type="ChEBI" id="CHEBI:15377"/>
        <dbReference type="ChEBI" id="CHEBI:229949"/>
        <dbReference type="ChEBI" id="CHEBI:229950"/>
    </reaction>
    <physiologicalReaction direction="left-to-right" evidence="7">
        <dbReference type="Rhea" id="RHEA:81856"/>
    </physiologicalReaction>
</comment>
<dbReference type="EC" id="3.3.2.10" evidence="2"/>
<comment type="function">
    <text evidence="6">Epoxide hydrolase involved in the biosynthesis of cucurbitacin and mogroside tetracyclic triterpene natural products (e.g. siamenoside I and mogrosides IV, V and VI). Cucurbitacins have cytotoxic properties and exhibit deterrent taste as a defense barrier against herbivores. Mogrosides are nonsugar highly oxygenated compounds used as high-intensity zero-calorie sweeteners; they also possess pharmacological properties such as regulating immunity, lowering blood sugar and lipid levels, protecting the liver, and acting as antioxidants and antitumor agents. Catalyzes the hydrolysis of aromatic epoxide-containing substrates, such as the conversion of 24,25-epoxycucurbitadienol to 24,25-dihydroxycucurbitadienol.</text>
</comment>
<comment type="caution">
    <text evidence="9">The sequence shown here is derived from an EMBL/GenBank/DDBJ whole genome shotgun (WGS) entry which is preliminary data.</text>
</comment>
<proteinExistence type="inferred from homology"/>
<evidence type="ECO:0000256" key="2">
    <source>
        <dbReference type="ARBA" id="ARBA00013006"/>
    </source>
</evidence>
<evidence type="ECO:0000256" key="1">
    <source>
        <dbReference type="ARBA" id="ARBA00004721"/>
    </source>
</evidence>
<comment type="pathway">
    <text evidence="1">Secondary metabolite biosynthesis; terpenoid biosynthesis.</text>
</comment>
<dbReference type="FunFam" id="3.40.50.1820:FF:000161">
    <property type="entry name" value="Epoxide hydrolase"/>
    <property type="match status" value="1"/>
</dbReference>
<dbReference type="SUPFAM" id="SSF53474">
    <property type="entry name" value="alpha/beta-Hydrolases"/>
    <property type="match status" value="2"/>
</dbReference>
<gene>
    <name evidence="9" type="ORF">OSB04_022582</name>
</gene>
<name>A0AA38WHE2_9ASTR</name>
<keyword evidence="10" id="KW-1185">Reference proteome</keyword>
<dbReference type="InterPro" id="IPR000639">
    <property type="entry name" value="Epox_hydrolase-like"/>
</dbReference>
<keyword evidence="3" id="KW-0378">Hydrolase</keyword>
<sequence length="582" mass="65951">MASKHQLGFKPDNRSGKNRRYMRVKFVPKSRETKMEGIDHKTISVNGINMHVAEMGEGPIVLLIHGFPQLWYAWRHQIVYLAANGYRAIAPDLRGYGDTTGVPVDDPSKFTSLHVVGDLVALIDTLGVDKVFVVGHDWGAMIAWDLCLFRPDKVKALVNLSIQFTPRDPRGTAVDSFRAAYGDDHYVCKFQEPGEIEAVFESFGTEKVLKKFLTHHDISPFYFPKGKPFGDAHDTPVIMPSWLSEEDIDYYTKKFDQTGFTGALNYYRCFRRVNGINMHVAEMGEGPIVLLIHGFPQLWYAWRHQIVYLAANGYRAIAPDLRGYGDTTGVPVDDLSKFTSLHVVGDLVALIDTLGAADKVFVVGHDWGAMIAWDLCLFRPDKVKALVNLSIQFTPRDPRGTALDTFRAVYGDDHYVSKFQEPGEIEAVFESFGTEKVLKKFLTHHDISPFYFPKGKPFGDENDTPVIMPCWLSEEDIDYYTKKFDQTGFTGALNYYRCFGRNWELEAPWTGAKISVPTKFIVGDLDLVYNMPGVKEYIHNGGFNYFVPLLEDVVVIEGAAHFIIEEVPDKINTHIHEFLKKF</sequence>